<dbReference type="AlphaFoldDB" id="A0A5E4WEL7"/>
<protein>
    <recommendedName>
        <fullName evidence="3">DUF3047 domain-containing protein</fullName>
    </recommendedName>
</protein>
<keyword evidence="2" id="KW-1185">Reference proteome</keyword>
<proteinExistence type="predicted"/>
<sequence length="281" mass="29669">MQRIVSPLRNCSNCSNSSISSTFRRPLISPGARALRAACAAALALTLVGLAPRVAFAADGDTASGALFSQAPVGSALPVGAQNLPVVKGKKLTQYNVVADDGRNVIEAKSVDSASALMYKGDGIDLAATPSVSWRWKVAGAIPGADNREADKEDSPARIVFFFDGDKSSLPFGDRAAMSLAKAGGEDLPYATLMYIWSNDATPGSVIQNPHTDRVQMLVVAGGDASVGKWQSFSRNLAADYERVYHQKPGKLMGYGVFTDSDNTHASAHAWYGDVRFGPAK</sequence>
<organism evidence="1 2">
    <name type="scientific">Pandoraea iniqua</name>
    <dbReference type="NCBI Taxonomy" id="2508288"/>
    <lineage>
        <taxon>Bacteria</taxon>
        <taxon>Pseudomonadati</taxon>
        <taxon>Pseudomonadota</taxon>
        <taxon>Betaproteobacteria</taxon>
        <taxon>Burkholderiales</taxon>
        <taxon>Burkholderiaceae</taxon>
        <taxon>Pandoraea</taxon>
    </lineage>
</organism>
<dbReference type="InterPro" id="IPR021409">
    <property type="entry name" value="DUF3047"/>
</dbReference>
<gene>
    <name evidence="1" type="ORF">PIN31115_03254</name>
</gene>
<dbReference type="RefSeq" id="WP_150684894.1">
    <property type="nucleotide sequence ID" value="NZ_CABPSI010000003.1"/>
</dbReference>
<name>A0A5E4WEL7_9BURK</name>
<dbReference type="Proteomes" id="UP000333828">
    <property type="component" value="Unassembled WGS sequence"/>
</dbReference>
<accession>A0A5E4WEL7</accession>
<dbReference type="EMBL" id="CABPSI010000003">
    <property type="protein sequence ID" value="VVE23282.1"/>
    <property type="molecule type" value="Genomic_DNA"/>
</dbReference>
<evidence type="ECO:0000313" key="1">
    <source>
        <dbReference type="EMBL" id="VVE23282.1"/>
    </source>
</evidence>
<evidence type="ECO:0008006" key="3">
    <source>
        <dbReference type="Google" id="ProtNLM"/>
    </source>
</evidence>
<evidence type="ECO:0000313" key="2">
    <source>
        <dbReference type="Proteomes" id="UP000333828"/>
    </source>
</evidence>
<reference evidence="1 2" key="1">
    <citation type="submission" date="2019-08" db="EMBL/GenBank/DDBJ databases">
        <authorList>
            <person name="Peeters C."/>
        </authorList>
    </citation>
    <scope>NUCLEOTIDE SEQUENCE [LARGE SCALE GENOMIC DNA]</scope>
    <source>
        <strain evidence="1 2">LMG 31115</strain>
    </source>
</reference>
<dbReference type="Pfam" id="PF11249">
    <property type="entry name" value="DUF3047"/>
    <property type="match status" value="1"/>
</dbReference>